<feature type="compositionally biased region" description="Polar residues" evidence="2">
    <location>
        <begin position="503"/>
        <end position="512"/>
    </location>
</feature>
<dbReference type="AlphaFoldDB" id="A0A0A2V6Z3"/>
<gene>
    <name evidence="3" type="ORF">BBAD15_g11518</name>
</gene>
<proteinExistence type="predicted"/>
<sequence>MARQNTFTVIPQVQRYNADNATPTRPMTSKQVRNAYRAASKTPTMTRAERIKWEREEQDRISKEFEKEKAAAKARAARERKKEKEMQQREEKRRNGLPLVNVRPSQDTIARFVRGNGSKKKRDAEGLVMTAAPEAPLGSSADRDVANVAVLGVNPTALGSILEAEDNEEEKKTSQDILGNELARPNKEHSPAEYTIPAEPDQMTIHSEEAAIEQTETPIDVLLENHDVGVSRREPIERATFDAALEVVPADEAGKLLNANPGGHITEGSVEYRVERAAELITSQDFLDEEINTDMLEEIDELLSGVETPAEPQSVRPYPRTSYTIANTSANALQYKEPQNIAGCGSKTVQQDKGKSPSQGRVEILSSPYRARQTVPPAGTQAILINLDEFFPTSSQQLRELEEEQVQRQQDVTLQASALDVQAGTTANGNTELRRDSRPGPIANTKSEMGALEPDFGSFPSTAHFSLSDFSPFAQSPRQIRQLHESAANASTQLVSMPEPAASTPSPQLQSSRFFTSSSYREQLSLALQRSRRSAALEKIQEKERQRQEAGLLMQRSICNDEAWRQPASPVRSRNKLDQDKTSPGSRVAAVHQADKENVQPEMQCSQETEYGGDWVETVTWDLALC</sequence>
<feature type="region of interest" description="Disordered" evidence="2">
    <location>
        <begin position="162"/>
        <end position="201"/>
    </location>
</feature>
<feature type="region of interest" description="Disordered" evidence="2">
    <location>
        <begin position="488"/>
        <end position="512"/>
    </location>
</feature>
<reference evidence="3 4" key="1">
    <citation type="submission" date="2012-10" db="EMBL/GenBank/DDBJ databases">
        <title>Genome sequencing and analysis of entomopathogenic fungi Beauveria bassiana D1-5.</title>
        <authorList>
            <person name="Li Q."/>
            <person name="Wang L."/>
            <person name="Zhang Z."/>
            <person name="Wang Q."/>
            <person name="Ren J."/>
            <person name="Wang M."/>
            <person name="Xu W."/>
            <person name="Wang J."/>
            <person name="Lu Y."/>
            <person name="Du Q."/>
            <person name="Sun Z."/>
        </authorList>
    </citation>
    <scope>NUCLEOTIDE SEQUENCE [LARGE SCALE GENOMIC DNA]</scope>
    <source>
        <strain evidence="3 4">D1-5</strain>
    </source>
</reference>
<accession>A0A0A2V6Z3</accession>
<feature type="compositionally biased region" description="Polar residues" evidence="2">
    <location>
        <begin position="16"/>
        <end position="32"/>
    </location>
</feature>
<evidence type="ECO:0000313" key="4">
    <source>
        <dbReference type="Proteomes" id="UP000030106"/>
    </source>
</evidence>
<dbReference type="STRING" id="1245745.A0A0A2V6Z3"/>
<dbReference type="EMBL" id="ANFO01001266">
    <property type="protein sequence ID" value="KGQ03253.1"/>
    <property type="molecule type" value="Genomic_DNA"/>
</dbReference>
<comment type="caution">
    <text evidence="3">The sequence shown here is derived from an EMBL/GenBank/DDBJ whole genome shotgun (WGS) entry which is preliminary data.</text>
</comment>
<organism evidence="3 4">
    <name type="scientific">Beauveria bassiana D1-5</name>
    <dbReference type="NCBI Taxonomy" id="1245745"/>
    <lineage>
        <taxon>Eukaryota</taxon>
        <taxon>Fungi</taxon>
        <taxon>Dikarya</taxon>
        <taxon>Ascomycota</taxon>
        <taxon>Pezizomycotina</taxon>
        <taxon>Sordariomycetes</taxon>
        <taxon>Hypocreomycetidae</taxon>
        <taxon>Hypocreales</taxon>
        <taxon>Cordycipitaceae</taxon>
        <taxon>Beauveria</taxon>
    </lineage>
</organism>
<evidence type="ECO:0000256" key="2">
    <source>
        <dbReference type="SAM" id="MobiDB-lite"/>
    </source>
</evidence>
<feature type="coiled-coil region" evidence="1">
    <location>
        <begin position="62"/>
        <end position="95"/>
    </location>
</feature>
<evidence type="ECO:0000256" key="1">
    <source>
        <dbReference type="SAM" id="Coils"/>
    </source>
</evidence>
<dbReference type="eggNOG" id="ENOG502T4C8">
    <property type="taxonomic scope" value="Eukaryota"/>
</dbReference>
<evidence type="ECO:0000313" key="3">
    <source>
        <dbReference type="EMBL" id="KGQ03253.1"/>
    </source>
</evidence>
<dbReference type="HOGENOM" id="CLU_012291_0_0_1"/>
<dbReference type="Proteomes" id="UP000030106">
    <property type="component" value="Unassembled WGS sequence"/>
</dbReference>
<feature type="region of interest" description="Disordered" evidence="2">
    <location>
        <begin position="16"/>
        <end position="45"/>
    </location>
</feature>
<protein>
    <submittedName>
        <fullName evidence="3">Uncharacterized protein</fullName>
    </submittedName>
</protein>
<name>A0A0A2V6Z3_BEABA</name>
<dbReference type="OrthoDB" id="4590776at2759"/>
<feature type="region of interest" description="Disordered" evidence="2">
    <location>
        <begin position="418"/>
        <end position="448"/>
    </location>
</feature>
<feature type="region of interest" description="Disordered" evidence="2">
    <location>
        <begin position="563"/>
        <end position="587"/>
    </location>
</feature>
<keyword evidence="1" id="KW-0175">Coiled coil</keyword>